<organism evidence="1 2">
    <name type="scientific">Merismopedia glauca CCAP 1448/3</name>
    <dbReference type="NCBI Taxonomy" id="1296344"/>
    <lineage>
        <taxon>Bacteria</taxon>
        <taxon>Bacillati</taxon>
        <taxon>Cyanobacteriota</taxon>
        <taxon>Cyanophyceae</taxon>
        <taxon>Synechococcales</taxon>
        <taxon>Merismopediaceae</taxon>
        <taxon>Merismopedia</taxon>
    </lineage>
</organism>
<evidence type="ECO:0000313" key="1">
    <source>
        <dbReference type="EMBL" id="PSB00865.1"/>
    </source>
</evidence>
<proteinExistence type="predicted"/>
<reference evidence="1 2" key="1">
    <citation type="submission" date="2018-02" db="EMBL/GenBank/DDBJ databases">
        <authorList>
            <person name="Cohen D.B."/>
            <person name="Kent A.D."/>
        </authorList>
    </citation>
    <scope>NUCLEOTIDE SEQUENCE [LARGE SCALE GENOMIC DNA]</scope>
    <source>
        <strain evidence="1 2">CCAP 1448/3</strain>
    </source>
</reference>
<sequence length="186" mass="21102">MWARESGERLAQSQTVSESCPEAIEPLIAWMLQDLPSYANRVIQRSGRVGKSQKPKLSVFIAGKPEFKPLTLGPGVYSPRDLTQKAEEETQQVFFTTWERSYQEQQIIEFQNYHWAFLTRTTSGWRLAAVYSSLGSYPTSKPPTPIRESSEGVIGQGIKLWLRDCAVGKLRSRSLSKAFSPIKHHK</sequence>
<comment type="caution">
    <text evidence="1">The sequence shown here is derived from an EMBL/GenBank/DDBJ whole genome shotgun (WGS) entry which is preliminary data.</text>
</comment>
<dbReference type="AlphaFoldDB" id="A0A2T1BXW7"/>
<evidence type="ECO:0000313" key="2">
    <source>
        <dbReference type="Proteomes" id="UP000238762"/>
    </source>
</evidence>
<keyword evidence="2" id="KW-1185">Reference proteome</keyword>
<gene>
    <name evidence="1" type="ORF">C7B64_21335</name>
</gene>
<reference evidence="1 2" key="2">
    <citation type="submission" date="2018-03" db="EMBL/GenBank/DDBJ databases">
        <title>The ancient ancestry and fast evolution of plastids.</title>
        <authorList>
            <person name="Moore K.R."/>
            <person name="Magnabosco C."/>
            <person name="Momper L."/>
            <person name="Gold D.A."/>
            <person name="Bosak T."/>
            <person name="Fournier G.P."/>
        </authorList>
    </citation>
    <scope>NUCLEOTIDE SEQUENCE [LARGE SCALE GENOMIC DNA]</scope>
    <source>
        <strain evidence="1 2">CCAP 1448/3</strain>
    </source>
</reference>
<dbReference type="Proteomes" id="UP000238762">
    <property type="component" value="Unassembled WGS sequence"/>
</dbReference>
<protein>
    <submittedName>
        <fullName evidence="1">Uncharacterized protein</fullName>
    </submittedName>
</protein>
<dbReference type="OrthoDB" id="424179at2"/>
<accession>A0A2T1BXW7</accession>
<name>A0A2T1BXW7_9CYAN</name>
<dbReference type="EMBL" id="PVWJ01000153">
    <property type="protein sequence ID" value="PSB00865.1"/>
    <property type="molecule type" value="Genomic_DNA"/>
</dbReference>